<organism evidence="2 3">
    <name type="scientific">Naegleria lovaniensis</name>
    <name type="common">Amoeba</name>
    <dbReference type="NCBI Taxonomy" id="51637"/>
    <lineage>
        <taxon>Eukaryota</taxon>
        <taxon>Discoba</taxon>
        <taxon>Heterolobosea</taxon>
        <taxon>Tetramitia</taxon>
        <taxon>Eutetramitia</taxon>
        <taxon>Vahlkampfiidae</taxon>
        <taxon>Naegleria</taxon>
    </lineage>
</organism>
<keyword evidence="3" id="KW-1185">Reference proteome</keyword>
<dbReference type="AlphaFoldDB" id="A0AA88KPP5"/>
<name>A0AA88KPP5_NAELO</name>
<evidence type="ECO:0000259" key="1">
    <source>
        <dbReference type="Pfam" id="PF12937"/>
    </source>
</evidence>
<dbReference type="EMBL" id="PYSW02000007">
    <property type="protein sequence ID" value="KAG2389349.1"/>
    <property type="molecule type" value="Genomic_DNA"/>
</dbReference>
<dbReference type="Gene3D" id="1.20.1280.50">
    <property type="match status" value="1"/>
</dbReference>
<dbReference type="InterPro" id="IPR036047">
    <property type="entry name" value="F-box-like_dom_sf"/>
</dbReference>
<comment type="caution">
    <text evidence="2">The sequence shown here is derived from an EMBL/GenBank/DDBJ whole genome shotgun (WGS) entry which is preliminary data.</text>
</comment>
<dbReference type="SUPFAM" id="SSF81383">
    <property type="entry name" value="F-box domain"/>
    <property type="match status" value="1"/>
</dbReference>
<dbReference type="Pfam" id="PF12937">
    <property type="entry name" value="F-box-like"/>
    <property type="match status" value="1"/>
</dbReference>
<gene>
    <name evidence="2" type="ORF">C9374_013909</name>
</gene>
<proteinExistence type="predicted"/>
<accession>A0AA88KPP5</accession>
<reference evidence="2 3" key="1">
    <citation type="journal article" date="2018" name="BMC Genomics">
        <title>The genome of Naegleria lovaniensis, the basis for a comparative approach to unravel pathogenicity factors of the human pathogenic amoeba N. fowleri.</title>
        <authorList>
            <person name="Liechti N."/>
            <person name="Schurch N."/>
            <person name="Bruggmann R."/>
            <person name="Wittwer M."/>
        </authorList>
    </citation>
    <scope>NUCLEOTIDE SEQUENCE [LARGE SCALE GENOMIC DNA]</scope>
    <source>
        <strain evidence="2 3">ATCC 30569</strain>
    </source>
</reference>
<dbReference type="InterPro" id="IPR001810">
    <property type="entry name" value="F-box_dom"/>
</dbReference>
<evidence type="ECO:0000313" key="3">
    <source>
        <dbReference type="Proteomes" id="UP000816034"/>
    </source>
</evidence>
<dbReference type="Proteomes" id="UP000816034">
    <property type="component" value="Unassembled WGS sequence"/>
</dbReference>
<feature type="domain" description="F-box" evidence="1">
    <location>
        <begin position="19"/>
        <end position="60"/>
    </location>
</feature>
<dbReference type="GeneID" id="68106362"/>
<sequence>MQQEEDTRKPTYHHQDVFPDDILYQIFSYSLLPIIQFHYSLVCKQWYHLTNHETFYRNYYNDAIHNGLNNFLNPTHSDRMKYLFDWTEFVSHLHPEHYEALQQLKKNIRVEDVSEWSDSDLHYGILNFQTIIRRKEIQANYY</sequence>
<evidence type="ECO:0000313" key="2">
    <source>
        <dbReference type="EMBL" id="KAG2389349.1"/>
    </source>
</evidence>
<protein>
    <recommendedName>
        <fullName evidence="1">F-box domain-containing protein</fullName>
    </recommendedName>
</protein>
<dbReference type="RefSeq" id="XP_044553341.1">
    <property type="nucleotide sequence ID" value="XM_044689838.1"/>
</dbReference>